<dbReference type="InterPro" id="IPR016763">
    <property type="entry name" value="VAP"/>
</dbReference>
<evidence type="ECO:0000256" key="2">
    <source>
        <dbReference type="ARBA" id="ARBA00008932"/>
    </source>
</evidence>
<keyword evidence="6" id="KW-0175">Coiled coil</keyword>
<accession>A0A4S2MV96</accession>
<dbReference type="EMBL" id="ML220125">
    <property type="protein sequence ID" value="TGZ80434.1"/>
    <property type="molecule type" value="Genomic_DNA"/>
</dbReference>
<comment type="similarity">
    <text evidence="2">Belongs to the VAMP-associated protein (VAP) (TC 9.B.17) family.</text>
</comment>
<dbReference type="STRING" id="341454.A0A4S2MV96"/>
<evidence type="ECO:0000256" key="7">
    <source>
        <dbReference type="SAM" id="MobiDB-lite"/>
    </source>
</evidence>
<keyword evidence="10" id="KW-1185">Reference proteome</keyword>
<dbReference type="OrthoDB" id="264603at2759"/>
<keyword evidence="3" id="KW-0812">Transmembrane</keyword>
<feature type="domain" description="MSP" evidence="8">
    <location>
        <begin position="2"/>
        <end position="125"/>
    </location>
</feature>
<reference evidence="9 10" key="1">
    <citation type="submission" date="2019-04" db="EMBL/GenBank/DDBJ databases">
        <title>Comparative genomics and transcriptomics to analyze fruiting body development in filamentous ascomycetes.</title>
        <authorList>
            <consortium name="DOE Joint Genome Institute"/>
            <person name="Lutkenhaus R."/>
            <person name="Traeger S."/>
            <person name="Breuer J."/>
            <person name="Kuo A."/>
            <person name="Lipzen A."/>
            <person name="Pangilinan J."/>
            <person name="Dilworth D."/>
            <person name="Sandor L."/>
            <person name="Poggeler S."/>
            <person name="Barry K."/>
            <person name="Grigoriev I.V."/>
            <person name="Nowrousian M."/>
        </authorList>
    </citation>
    <scope>NUCLEOTIDE SEQUENCE [LARGE SCALE GENOMIC DNA]</scope>
    <source>
        <strain evidence="9 10">CBS 389.68</strain>
    </source>
</reference>
<evidence type="ECO:0000313" key="10">
    <source>
        <dbReference type="Proteomes" id="UP000298138"/>
    </source>
</evidence>
<protein>
    <submittedName>
        <fullName evidence="9">VAMP-associated protein</fullName>
    </submittedName>
</protein>
<dbReference type="GO" id="GO:0033149">
    <property type="term" value="F:FFAT motif binding"/>
    <property type="evidence" value="ECO:0007669"/>
    <property type="project" value="TreeGrafter"/>
</dbReference>
<evidence type="ECO:0000259" key="8">
    <source>
        <dbReference type="PROSITE" id="PS50202"/>
    </source>
</evidence>
<evidence type="ECO:0000256" key="3">
    <source>
        <dbReference type="ARBA" id="ARBA00022692"/>
    </source>
</evidence>
<feature type="compositionally biased region" description="Polar residues" evidence="7">
    <location>
        <begin position="186"/>
        <end position="196"/>
    </location>
</feature>
<dbReference type="PANTHER" id="PTHR10809:SF6">
    <property type="entry name" value="AT11025P-RELATED"/>
    <property type="match status" value="1"/>
</dbReference>
<dbReference type="GO" id="GO:0061817">
    <property type="term" value="P:endoplasmic reticulum-plasma membrane tethering"/>
    <property type="evidence" value="ECO:0007669"/>
    <property type="project" value="TreeGrafter"/>
</dbReference>
<dbReference type="GO" id="GO:0005886">
    <property type="term" value="C:plasma membrane"/>
    <property type="evidence" value="ECO:0007669"/>
    <property type="project" value="TreeGrafter"/>
</dbReference>
<dbReference type="GO" id="GO:0090158">
    <property type="term" value="P:endoplasmic reticulum membrane organization"/>
    <property type="evidence" value="ECO:0007669"/>
    <property type="project" value="TreeGrafter"/>
</dbReference>
<keyword evidence="5" id="KW-0472">Membrane</keyword>
<dbReference type="InParanoid" id="A0A4S2MV96"/>
<name>A0A4S2MV96_9PEZI</name>
<comment type="subcellular location">
    <subcellularLocation>
        <location evidence="1">Membrane</location>
        <topology evidence="1">Single-pass type IV membrane protein</topology>
    </subcellularLocation>
</comment>
<dbReference type="AlphaFoldDB" id="A0A4S2MV96"/>
<evidence type="ECO:0000256" key="1">
    <source>
        <dbReference type="ARBA" id="ARBA00004211"/>
    </source>
</evidence>
<dbReference type="PIRSF" id="PIRSF019693">
    <property type="entry name" value="VAMP-associated"/>
    <property type="match status" value="1"/>
</dbReference>
<dbReference type="InterPro" id="IPR013783">
    <property type="entry name" value="Ig-like_fold"/>
</dbReference>
<sequence>MSVQIEPSELGFERPFNREVTQVLYIRNNGYEPVAFKVKTTAPKQYCVRPNSGRIEAGKEVEVLVHLQPMKTDPPTDFKSRDKFLVQSVPITADREAVPMAQIWAHVEKNDKSAILEKKIRVAFLQPGERETGGVNPDTSIIPAVDTIFQSPQQPRETIQTPPPVRTDSRAPPKSPEPVEAVEKQAPQQVQRAGDQDLSSANAKIAQLQEQLKLADMKAKKATTVVADKTDQITQGGVALASAPPGGVPVQVCASLCLLSFLIAWFFF</sequence>
<evidence type="ECO:0000313" key="9">
    <source>
        <dbReference type="EMBL" id="TGZ80434.1"/>
    </source>
</evidence>
<dbReference type="PANTHER" id="PTHR10809">
    <property type="entry name" value="VESICLE-ASSOCIATED MEMBRANE PROTEIN-ASSOCIATED PROTEIN"/>
    <property type="match status" value="1"/>
</dbReference>
<dbReference type="FunCoup" id="A0A4S2MV96">
    <property type="interactions" value="537"/>
</dbReference>
<feature type="region of interest" description="Disordered" evidence="7">
    <location>
        <begin position="148"/>
        <end position="196"/>
    </location>
</feature>
<proteinExistence type="inferred from homology"/>
<dbReference type="PROSITE" id="PS50202">
    <property type="entry name" value="MSP"/>
    <property type="match status" value="1"/>
</dbReference>
<evidence type="ECO:0000256" key="5">
    <source>
        <dbReference type="ARBA" id="ARBA00023136"/>
    </source>
</evidence>
<evidence type="ECO:0000256" key="4">
    <source>
        <dbReference type="ARBA" id="ARBA00022989"/>
    </source>
</evidence>
<feature type="coiled-coil region" evidence="6">
    <location>
        <begin position="198"/>
        <end position="225"/>
    </location>
</feature>
<keyword evidence="4" id="KW-1133">Transmembrane helix</keyword>
<organism evidence="9 10">
    <name type="scientific">Ascodesmis nigricans</name>
    <dbReference type="NCBI Taxonomy" id="341454"/>
    <lineage>
        <taxon>Eukaryota</taxon>
        <taxon>Fungi</taxon>
        <taxon>Dikarya</taxon>
        <taxon>Ascomycota</taxon>
        <taxon>Pezizomycotina</taxon>
        <taxon>Pezizomycetes</taxon>
        <taxon>Pezizales</taxon>
        <taxon>Ascodesmidaceae</taxon>
        <taxon>Ascodesmis</taxon>
    </lineage>
</organism>
<dbReference type="GO" id="GO:0005789">
    <property type="term" value="C:endoplasmic reticulum membrane"/>
    <property type="evidence" value="ECO:0007669"/>
    <property type="project" value="InterPro"/>
</dbReference>
<dbReference type="InterPro" id="IPR008962">
    <property type="entry name" value="PapD-like_sf"/>
</dbReference>
<gene>
    <name evidence="9" type="ORF">EX30DRAFT_396428</name>
</gene>
<dbReference type="InterPro" id="IPR000535">
    <property type="entry name" value="MSP_dom"/>
</dbReference>
<feature type="compositionally biased region" description="Polar residues" evidence="7">
    <location>
        <begin position="148"/>
        <end position="160"/>
    </location>
</feature>
<dbReference type="SUPFAM" id="SSF49354">
    <property type="entry name" value="PapD-like"/>
    <property type="match status" value="1"/>
</dbReference>
<dbReference type="Proteomes" id="UP000298138">
    <property type="component" value="Unassembled WGS sequence"/>
</dbReference>
<evidence type="ECO:0000256" key="6">
    <source>
        <dbReference type="SAM" id="Coils"/>
    </source>
</evidence>
<dbReference type="Pfam" id="PF00635">
    <property type="entry name" value="Motile_Sperm"/>
    <property type="match status" value="1"/>
</dbReference>
<dbReference type="Gene3D" id="2.60.40.10">
    <property type="entry name" value="Immunoglobulins"/>
    <property type="match status" value="1"/>
</dbReference>